<feature type="repeat" description="PPR" evidence="3">
    <location>
        <begin position="378"/>
        <end position="412"/>
    </location>
</feature>
<dbReference type="Proteomes" id="UP001153076">
    <property type="component" value="Unassembled WGS sequence"/>
</dbReference>
<evidence type="ECO:0000256" key="2">
    <source>
        <dbReference type="ARBA" id="ARBA00022737"/>
    </source>
</evidence>
<keyword evidence="2" id="KW-0677">Repeat</keyword>
<dbReference type="Gene3D" id="1.25.40.10">
    <property type="entry name" value="Tetratricopeptide repeat domain"/>
    <property type="match status" value="4"/>
</dbReference>
<dbReference type="EMBL" id="JAKOGI010000103">
    <property type="protein sequence ID" value="KAJ8444242.1"/>
    <property type="molecule type" value="Genomic_DNA"/>
</dbReference>
<dbReference type="Pfam" id="PF13041">
    <property type="entry name" value="PPR_2"/>
    <property type="match status" value="2"/>
</dbReference>
<dbReference type="NCBIfam" id="TIGR00756">
    <property type="entry name" value="PPR"/>
    <property type="match status" value="4"/>
</dbReference>
<proteinExistence type="inferred from homology"/>
<dbReference type="InterPro" id="IPR002885">
    <property type="entry name" value="PPR_rpt"/>
</dbReference>
<feature type="repeat" description="PPR" evidence="3">
    <location>
        <begin position="311"/>
        <end position="345"/>
    </location>
</feature>
<name>A0A9Q1KKA0_9CARY</name>
<evidence type="ECO:0000313" key="5">
    <source>
        <dbReference type="Proteomes" id="UP001153076"/>
    </source>
</evidence>
<dbReference type="Pfam" id="PF01535">
    <property type="entry name" value="PPR"/>
    <property type="match status" value="5"/>
</dbReference>
<feature type="repeat" description="PPR" evidence="3">
    <location>
        <begin position="241"/>
        <end position="275"/>
    </location>
</feature>
<dbReference type="InterPro" id="IPR011990">
    <property type="entry name" value="TPR-like_helical_dom_sf"/>
</dbReference>
<dbReference type="AlphaFoldDB" id="A0A9Q1KKA0"/>
<accession>A0A9Q1KKA0</accession>
<dbReference type="PANTHER" id="PTHR47447">
    <property type="entry name" value="OS03G0856100 PROTEIN"/>
    <property type="match status" value="1"/>
</dbReference>
<evidence type="ECO:0000313" key="4">
    <source>
        <dbReference type="EMBL" id="KAJ8444242.1"/>
    </source>
</evidence>
<dbReference type="PANTHER" id="PTHR47447:SF23">
    <property type="entry name" value="PENTACOTRIPEPTIDE-REPEAT REGION OF PRORP DOMAIN-CONTAINING PROTEIN"/>
    <property type="match status" value="1"/>
</dbReference>
<comment type="similarity">
    <text evidence="1">Belongs to the PPR family. P subfamily.</text>
</comment>
<protein>
    <recommendedName>
        <fullName evidence="6">Pentatricopeptide repeat-containing protein</fullName>
    </recommendedName>
</protein>
<dbReference type="OrthoDB" id="185373at2759"/>
<evidence type="ECO:0000256" key="1">
    <source>
        <dbReference type="ARBA" id="ARBA00007626"/>
    </source>
</evidence>
<keyword evidence="5" id="KW-1185">Reference proteome</keyword>
<evidence type="ECO:0008006" key="6">
    <source>
        <dbReference type="Google" id="ProtNLM"/>
    </source>
</evidence>
<feature type="repeat" description="PPR" evidence="3">
    <location>
        <begin position="206"/>
        <end position="240"/>
    </location>
</feature>
<dbReference type="PROSITE" id="PS51375">
    <property type="entry name" value="PPR"/>
    <property type="match status" value="6"/>
</dbReference>
<feature type="repeat" description="PPR" evidence="3">
    <location>
        <begin position="413"/>
        <end position="447"/>
    </location>
</feature>
<evidence type="ECO:0000256" key="3">
    <source>
        <dbReference type="PROSITE-ProRule" id="PRU00708"/>
    </source>
</evidence>
<reference evidence="4" key="1">
    <citation type="submission" date="2022-04" db="EMBL/GenBank/DDBJ databases">
        <title>Carnegiea gigantea Genome sequencing and assembly v2.</title>
        <authorList>
            <person name="Copetti D."/>
            <person name="Sanderson M.J."/>
            <person name="Burquez A."/>
            <person name="Wojciechowski M.F."/>
        </authorList>
    </citation>
    <scope>NUCLEOTIDE SEQUENCE</scope>
    <source>
        <strain evidence="4">SGP5-SGP5p</strain>
        <tissue evidence="4">Aerial part</tissue>
    </source>
</reference>
<sequence length="521" mass="60689">MKTPKMKILSTLLSLRSSPSSQSILRLIFPKISVKFHTFHQSDVNLIEPISGNPLFNHPSTSNSVDFFTVCETLSSYSNDYKRALEFFNWVESSCGFQHNTETFNSMIDILGKFFEFEKCWELIQTMRKYPSSSPNYVTFRIMFKRYVSAHFIQEAIDMFHRLDEFNLKDETSFCDLIDALCEFKHVIEAEDFWVDQRSCVKFVSQTKVYNMMLRGYAKMAWWGKCREFWEEMDRKGVQKDLVSYSIYMDIQCKCGKPWKAMKLYREMRRKRMVLDVVAYNTVIHAIGLQEGVDFSIRLLREMVERRCEPNVVTYNTIIKLLCEDGRMKEAYSMLHEMHKKHLEPNVITYHSFFRCLVKPKEMLGLFERMLESGVRPTMDTYVMLMRKFGKWGFLRPVFIVWDKMNELGCSPNEAAYIALIDVLVEKGMMDMARKYDQEMLDKGLSAKSRVGLGTNAADGAQEAAGGAGNRFKSYLINHSKRTMLLTAVRTSSSDGCLHQPLCIWPSRFTLCSHGRNPVQI</sequence>
<comment type="caution">
    <text evidence="4">The sequence shown here is derived from an EMBL/GenBank/DDBJ whole genome shotgun (WGS) entry which is preliminary data.</text>
</comment>
<feature type="repeat" description="PPR" evidence="3">
    <location>
        <begin position="276"/>
        <end position="310"/>
    </location>
</feature>
<organism evidence="4 5">
    <name type="scientific">Carnegiea gigantea</name>
    <dbReference type="NCBI Taxonomy" id="171969"/>
    <lineage>
        <taxon>Eukaryota</taxon>
        <taxon>Viridiplantae</taxon>
        <taxon>Streptophyta</taxon>
        <taxon>Embryophyta</taxon>
        <taxon>Tracheophyta</taxon>
        <taxon>Spermatophyta</taxon>
        <taxon>Magnoliopsida</taxon>
        <taxon>eudicotyledons</taxon>
        <taxon>Gunneridae</taxon>
        <taxon>Pentapetalae</taxon>
        <taxon>Caryophyllales</taxon>
        <taxon>Cactineae</taxon>
        <taxon>Cactaceae</taxon>
        <taxon>Cactoideae</taxon>
        <taxon>Echinocereeae</taxon>
        <taxon>Carnegiea</taxon>
    </lineage>
</organism>
<gene>
    <name evidence="4" type="ORF">Cgig2_028123</name>
</gene>